<evidence type="ECO:0000313" key="1">
    <source>
        <dbReference type="EMBL" id="GGG52446.1"/>
    </source>
</evidence>
<name>A0A917GNN2_9FLAO</name>
<accession>A0A917GNN2</accession>
<sequence>MNNNQYCRVRIVDKTVNNEDQQELVKFMANMASDLEIDRQRKNV</sequence>
<gene>
    <name evidence="1" type="ORF">GCM10010976_24470</name>
</gene>
<comment type="caution">
    <text evidence="1">The sequence shown here is derived from an EMBL/GenBank/DDBJ whole genome shotgun (WGS) entry which is preliminary data.</text>
</comment>
<organism evidence="1 2">
    <name type="scientific">Bizionia arctica</name>
    <dbReference type="NCBI Taxonomy" id="1495645"/>
    <lineage>
        <taxon>Bacteria</taxon>
        <taxon>Pseudomonadati</taxon>
        <taxon>Bacteroidota</taxon>
        <taxon>Flavobacteriia</taxon>
        <taxon>Flavobacteriales</taxon>
        <taxon>Flavobacteriaceae</taxon>
        <taxon>Bizionia</taxon>
    </lineage>
</organism>
<reference evidence="1" key="1">
    <citation type="journal article" date="2014" name="Int. J. Syst. Evol. Microbiol.">
        <title>Complete genome sequence of Corynebacterium casei LMG S-19264T (=DSM 44701T), isolated from a smear-ripened cheese.</title>
        <authorList>
            <consortium name="US DOE Joint Genome Institute (JGI-PGF)"/>
            <person name="Walter F."/>
            <person name="Albersmeier A."/>
            <person name="Kalinowski J."/>
            <person name="Ruckert C."/>
        </authorList>
    </citation>
    <scope>NUCLEOTIDE SEQUENCE</scope>
    <source>
        <strain evidence="1">CGMCC 1.12751</strain>
    </source>
</reference>
<dbReference type="Proteomes" id="UP000625976">
    <property type="component" value="Unassembled WGS sequence"/>
</dbReference>
<evidence type="ECO:0000313" key="2">
    <source>
        <dbReference type="Proteomes" id="UP000625976"/>
    </source>
</evidence>
<protein>
    <submittedName>
        <fullName evidence="1">Uncharacterized protein</fullName>
    </submittedName>
</protein>
<reference evidence="1" key="2">
    <citation type="submission" date="2020-09" db="EMBL/GenBank/DDBJ databases">
        <authorList>
            <person name="Sun Q."/>
            <person name="Zhou Y."/>
        </authorList>
    </citation>
    <scope>NUCLEOTIDE SEQUENCE</scope>
    <source>
        <strain evidence="1">CGMCC 1.12751</strain>
    </source>
</reference>
<dbReference type="EMBL" id="BMFQ01000003">
    <property type="protein sequence ID" value="GGG52446.1"/>
    <property type="molecule type" value="Genomic_DNA"/>
</dbReference>
<dbReference type="AlphaFoldDB" id="A0A917GNN2"/>
<keyword evidence="2" id="KW-1185">Reference proteome</keyword>
<proteinExistence type="predicted"/>